<keyword evidence="1 4" id="KW-0238">DNA-binding</keyword>
<dbReference type="InterPro" id="IPR007159">
    <property type="entry name" value="SpoVT-AbrB_dom"/>
</dbReference>
<dbReference type="KEGG" id="scor:J3U87_17615"/>
<evidence type="ECO:0000256" key="2">
    <source>
        <dbReference type="SAM" id="MobiDB-lite"/>
    </source>
</evidence>
<dbReference type="AlphaFoldDB" id="A0A8A4TWC9"/>
<evidence type="ECO:0000313" key="5">
    <source>
        <dbReference type="Proteomes" id="UP000663929"/>
    </source>
</evidence>
<dbReference type="InterPro" id="IPR037914">
    <property type="entry name" value="SpoVT-AbrB_sf"/>
</dbReference>
<dbReference type="Pfam" id="PF04014">
    <property type="entry name" value="MazE_antitoxin"/>
    <property type="match status" value="1"/>
</dbReference>
<gene>
    <name evidence="4" type="ORF">J3U87_17615</name>
</gene>
<dbReference type="GO" id="GO:0003677">
    <property type="term" value="F:DNA binding"/>
    <property type="evidence" value="ECO:0007669"/>
    <property type="project" value="UniProtKB-UniRule"/>
</dbReference>
<feature type="region of interest" description="Disordered" evidence="2">
    <location>
        <begin position="65"/>
        <end position="86"/>
    </location>
</feature>
<evidence type="ECO:0000313" key="4">
    <source>
        <dbReference type="EMBL" id="QTD54266.1"/>
    </source>
</evidence>
<dbReference type="PROSITE" id="PS51740">
    <property type="entry name" value="SPOVT_ABRB"/>
    <property type="match status" value="1"/>
</dbReference>
<proteinExistence type="predicted"/>
<dbReference type="NCBIfam" id="NF040493">
    <property type="entry name" value="TA_anti_VapB"/>
    <property type="match status" value="1"/>
</dbReference>
<dbReference type="Gene3D" id="2.10.260.10">
    <property type="match status" value="1"/>
</dbReference>
<evidence type="ECO:0000256" key="1">
    <source>
        <dbReference type="PROSITE-ProRule" id="PRU01076"/>
    </source>
</evidence>
<protein>
    <submittedName>
        <fullName evidence="4">AbrB/MazE/SpoVT family DNA-binding domain-containing protein</fullName>
    </submittedName>
</protein>
<evidence type="ECO:0000259" key="3">
    <source>
        <dbReference type="PROSITE" id="PS51740"/>
    </source>
</evidence>
<dbReference type="InterPro" id="IPR047976">
    <property type="entry name" value="Anti_VapB2-like"/>
</dbReference>
<dbReference type="RefSeq" id="WP_237384363.1">
    <property type="nucleotide sequence ID" value="NZ_CP071793.1"/>
</dbReference>
<name>A0A8A4TWC9_SULCO</name>
<reference evidence="4" key="1">
    <citation type="submission" date="2021-03" db="EMBL/GenBank/DDBJ databases">
        <title>Acanthopleuribacteraceae sp. M133.</title>
        <authorList>
            <person name="Wang G."/>
        </authorList>
    </citation>
    <scope>NUCLEOTIDE SEQUENCE</scope>
    <source>
        <strain evidence="4">M133</strain>
    </source>
</reference>
<dbReference type="EMBL" id="CP071793">
    <property type="protein sequence ID" value="QTD54266.1"/>
    <property type="molecule type" value="Genomic_DNA"/>
</dbReference>
<organism evidence="4 5">
    <name type="scientific">Sulfidibacter corallicola</name>
    <dbReference type="NCBI Taxonomy" id="2818388"/>
    <lineage>
        <taxon>Bacteria</taxon>
        <taxon>Pseudomonadati</taxon>
        <taxon>Acidobacteriota</taxon>
        <taxon>Holophagae</taxon>
        <taxon>Acanthopleuribacterales</taxon>
        <taxon>Acanthopleuribacteraceae</taxon>
        <taxon>Sulfidibacter</taxon>
    </lineage>
</organism>
<feature type="domain" description="SpoVT-AbrB" evidence="3">
    <location>
        <begin position="5"/>
        <end position="60"/>
    </location>
</feature>
<dbReference type="SUPFAM" id="SSF89447">
    <property type="entry name" value="AbrB/MazE/MraZ-like"/>
    <property type="match status" value="1"/>
</dbReference>
<accession>A0A8A4TWC9</accession>
<dbReference type="Proteomes" id="UP000663929">
    <property type="component" value="Chromosome"/>
</dbReference>
<sequence>MTQTAKLFMNGRSQAVRLPAAFRFEGKEVFIRRDPETGDVILSRKPVSWDGFFELLGEVEVPRDFLDPADREQGTHDRDPFDGWRE</sequence>
<keyword evidence="5" id="KW-1185">Reference proteome</keyword>